<dbReference type="GO" id="GO:0043171">
    <property type="term" value="P:peptide catabolic process"/>
    <property type="evidence" value="ECO:0007669"/>
    <property type="project" value="TreeGrafter"/>
</dbReference>
<dbReference type="EMBL" id="UYRV01013549">
    <property type="protein sequence ID" value="VDK59693.1"/>
    <property type="molecule type" value="Genomic_DNA"/>
</dbReference>
<dbReference type="Pfam" id="PF17900">
    <property type="entry name" value="Peptidase_M1_N"/>
    <property type="match status" value="1"/>
</dbReference>
<evidence type="ECO:0000313" key="3">
    <source>
        <dbReference type="EMBL" id="VDK59693.1"/>
    </source>
</evidence>
<proteinExistence type="predicted"/>
<reference evidence="3 4" key="1">
    <citation type="submission" date="2018-11" db="EMBL/GenBank/DDBJ databases">
        <authorList>
            <consortium name="Pathogen Informatics"/>
        </authorList>
    </citation>
    <scope>NUCLEOTIDE SEQUENCE [LARGE SCALE GENOMIC DNA]</scope>
</reference>
<dbReference type="Gene3D" id="2.60.40.1730">
    <property type="entry name" value="tricorn interacting facor f3 domain"/>
    <property type="match status" value="1"/>
</dbReference>
<dbReference type="GO" id="GO:0042277">
    <property type="term" value="F:peptide binding"/>
    <property type="evidence" value="ECO:0007669"/>
    <property type="project" value="TreeGrafter"/>
</dbReference>
<dbReference type="GO" id="GO:0005615">
    <property type="term" value="C:extracellular space"/>
    <property type="evidence" value="ECO:0007669"/>
    <property type="project" value="TreeGrafter"/>
</dbReference>
<dbReference type="InterPro" id="IPR042097">
    <property type="entry name" value="Aminopeptidase_N-like_N_sf"/>
</dbReference>
<dbReference type="Proteomes" id="UP000271889">
    <property type="component" value="Unassembled WGS sequence"/>
</dbReference>
<dbReference type="OrthoDB" id="5786529at2759"/>
<dbReference type="GO" id="GO:0008270">
    <property type="term" value="F:zinc ion binding"/>
    <property type="evidence" value="ECO:0007669"/>
    <property type="project" value="TreeGrafter"/>
</dbReference>
<dbReference type="InterPro" id="IPR045357">
    <property type="entry name" value="Aminopeptidase_N-like_N"/>
</dbReference>
<name>A0A3P6RU47_CYLGO</name>
<dbReference type="GO" id="GO:0005737">
    <property type="term" value="C:cytoplasm"/>
    <property type="evidence" value="ECO:0007669"/>
    <property type="project" value="TreeGrafter"/>
</dbReference>
<dbReference type="SUPFAM" id="SSF63737">
    <property type="entry name" value="Leukotriene A4 hydrolase N-terminal domain"/>
    <property type="match status" value="1"/>
</dbReference>
<gene>
    <name evidence="3" type="ORF">CGOC_LOCUS4753</name>
</gene>
<dbReference type="GO" id="GO:0006508">
    <property type="term" value="P:proteolysis"/>
    <property type="evidence" value="ECO:0007669"/>
    <property type="project" value="TreeGrafter"/>
</dbReference>
<dbReference type="PANTHER" id="PTHR11533">
    <property type="entry name" value="PROTEASE M1 ZINC METALLOPROTEASE"/>
    <property type="match status" value="1"/>
</dbReference>
<evidence type="ECO:0000313" key="4">
    <source>
        <dbReference type="Proteomes" id="UP000271889"/>
    </source>
</evidence>
<dbReference type="PANTHER" id="PTHR11533:SF299">
    <property type="entry name" value="AMINOPEPTIDASE"/>
    <property type="match status" value="1"/>
</dbReference>
<keyword evidence="4" id="KW-1185">Reference proteome</keyword>
<evidence type="ECO:0000256" key="1">
    <source>
        <dbReference type="SAM" id="MobiDB-lite"/>
    </source>
</evidence>
<evidence type="ECO:0000259" key="2">
    <source>
        <dbReference type="Pfam" id="PF17900"/>
    </source>
</evidence>
<dbReference type="AlphaFoldDB" id="A0A3P6RU47"/>
<sequence length="153" mass="17273">MISSCFQNGQKVGIVRIVPQEKLEKVEIVPATRLQQGAQTKLKLVYAGLISNKLGGLYQTTYTENDGSKKWLLRVAAVTQMEPIDARSMVPCFDEPEFKATSFKIKPYKSSPYLVDLNFITHRPEDEWRGGSRCRYDQIGPRSPIPPLGQQTL</sequence>
<accession>A0A3P6RU47</accession>
<feature type="domain" description="Aminopeptidase N-like N-terminal" evidence="2">
    <location>
        <begin position="13"/>
        <end position="105"/>
    </location>
</feature>
<dbReference type="GO" id="GO:0016020">
    <property type="term" value="C:membrane"/>
    <property type="evidence" value="ECO:0007669"/>
    <property type="project" value="TreeGrafter"/>
</dbReference>
<dbReference type="GO" id="GO:0070006">
    <property type="term" value="F:metalloaminopeptidase activity"/>
    <property type="evidence" value="ECO:0007669"/>
    <property type="project" value="TreeGrafter"/>
</dbReference>
<organism evidence="3 4">
    <name type="scientific">Cylicostephanus goldi</name>
    <name type="common">Nematode worm</name>
    <dbReference type="NCBI Taxonomy" id="71465"/>
    <lineage>
        <taxon>Eukaryota</taxon>
        <taxon>Metazoa</taxon>
        <taxon>Ecdysozoa</taxon>
        <taxon>Nematoda</taxon>
        <taxon>Chromadorea</taxon>
        <taxon>Rhabditida</taxon>
        <taxon>Rhabditina</taxon>
        <taxon>Rhabditomorpha</taxon>
        <taxon>Strongyloidea</taxon>
        <taxon>Strongylidae</taxon>
        <taxon>Cylicostephanus</taxon>
    </lineage>
</organism>
<feature type="region of interest" description="Disordered" evidence="1">
    <location>
        <begin position="132"/>
        <end position="153"/>
    </location>
</feature>
<protein>
    <recommendedName>
        <fullName evidence="2">Aminopeptidase N-like N-terminal domain-containing protein</fullName>
    </recommendedName>
</protein>
<dbReference type="InterPro" id="IPR050344">
    <property type="entry name" value="Peptidase_M1_aminopeptidases"/>
</dbReference>